<dbReference type="InterPro" id="IPR054726">
    <property type="entry name" value="Ubiq_DUF569-assoc"/>
</dbReference>
<dbReference type="PANTHER" id="PTHR31205:SF69">
    <property type="entry name" value="ACTIN CROSS-LINKING PROTEIN (DUF569)"/>
    <property type="match status" value="1"/>
</dbReference>
<dbReference type="PROSITE" id="PS50011">
    <property type="entry name" value="PROTEIN_KINASE_DOM"/>
    <property type="match status" value="1"/>
</dbReference>
<dbReference type="InterPro" id="IPR008266">
    <property type="entry name" value="Tyr_kinase_AS"/>
</dbReference>
<dbReference type="InterPro" id="IPR000719">
    <property type="entry name" value="Prot_kinase_dom"/>
</dbReference>
<dbReference type="Gramene" id="KZM85993">
    <property type="protein sequence ID" value="KZM85993"/>
    <property type="gene ID" value="DCAR_026585"/>
</dbReference>
<dbReference type="SUPFAM" id="SSF56112">
    <property type="entry name" value="Protein kinase-like (PK-like)"/>
    <property type="match status" value="1"/>
</dbReference>
<gene>
    <name evidence="8" type="ORF">DCAR_026585</name>
</gene>
<dbReference type="SUPFAM" id="SSF52833">
    <property type="entry name" value="Thioredoxin-like"/>
    <property type="match status" value="1"/>
</dbReference>
<feature type="compositionally biased region" description="Low complexity" evidence="5">
    <location>
        <begin position="386"/>
        <end position="395"/>
    </location>
</feature>
<dbReference type="PANTHER" id="PTHR31205">
    <property type="entry name" value="ACTIN CROSS-LINKING PROTEIN (DUF569)"/>
    <property type="match status" value="1"/>
</dbReference>
<organism evidence="8">
    <name type="scientific">Daucus carota subsp. sativus</name>
    <name type="common">Carrot</name>
    <dbReference type="NCBI Taxonomy" id="79200"/>
    <lineage>
        <taxon>Eukaryota</taxon>
        <taxon>Viridiplantae</taxon>
        <taxon>Streptophyta</taxon>
        <taxon>Embryophyta</taxon>
        <taxon>Tracheophyta</taxon>
        <taxon>Spermatophyta</taxon>
        <taxon>Magnoliopsida</taxon>
        <taxon>eudicotyledons</taxon>
        <taxon>Gunneridae</taxon>
        <taxon>Pentapetalae</taxon>
        <taxon>asterids</taxon>
        <taxon>campanulids</taxon>
        <taxon>Apiales</taxon>
        <taxon>Apiaceae</taxon>
        <taxon>Apioideae</taxon>
        <taxon>Scandiceae</taxon>
        <taxon>Daucinae</taxon>
        <taxon>Daucus</taxon>
        <taxon>Daucus sect. Daucus</taxon>
    </lineage>
</organism>
<dbReference type="PROSITE" id="PS00109">
    <property type="entry name" value="PROTEIN_KINASE_TYR"/>
    <property type="match status" value="1"/>
</dbReference>
<dbReference type="Pfam" id="PF00069">
    <property type="entry name" value="Pkinase"/>
    <property type="match status" value="1"/>
</dbReference>
<name>A0A175YR88_DAUCS</name>
<dbReference type="EMBL" id="LNRQ01000008">
    <property type="protein sequence ID" value="KZM85993.1"/>
    <property type="molecule type" value="Genomic_DNA"/>
</dbReference>
<dbReference type="EC" id="2.5.1.18" evidence="1"/>
<evidence type="ECO:0000256" key="1">
    <source>
        <dbReference type="ARBA" id="ARBA00012452"/>
    </source>
</evidence>
<dbReference type="InterPro" id="IPR011009">
    <property type="entry name" value="Kinase-like_dom_sf"/>
</dbReference>
<dbReference type="InterPro" id="IPR036249">
    <property type="entry name" value="Thioredoxin-like_sf"/>
</dbReference>
<dbReference type="GO" id="GO:0004672">
    <property type="term" value="F:protein kinase activity"/>
    <property type="evidence" value="ECO:0007669"/>
    <property type="project" value="InterPro"/>
</dbReference>
<accession>A0A175YR88</accession>
<dbReference type="FunFam" id="3.40.30.10:FF:000044">
    <property type="entry name" value="Glutathione S-transferase GSTU6"/>
    <property type="match status" value="1"/>
</dbReference>
<reference evidence="8" key="1">
    <citation type="journal article" date="2016" name="Nat. Genet.">
        <title>A high-quality carrot genome assembly provides new insights into carotenoid accumulation and asterid genome evolution.</title>
        <authorList>
            <person name="Iorizzo M."/>
            <person name="Ellison S."/>
            <person name="Senalik D."/>
            <person name="Zeng P."/>
            <person name="Satapoomin P."/>
            <person name="Huang J."/>
            <person name="Bowman M."/>
            <person name="Iovene M."/>
            <person name="Sanseverino W."/>
            <person name="Cavagnaro P."/>
            <person name="Yildiz M."/>
            <person name="Macko-Podgorni A."/>
            <person name="Moranska E."/>
            <person name="Grzebelus E."/>
            <person name="Grzebelus D."/>
            <person name="Ashrafi H."/>
            <person name="Zheng Z."/>
            <person name="Cheng S."/>
            <person name="Spooner D."/>
            <person name="Van Deynze A."/>
            <person name="Simon P."/>
        </authorList>
    </citation>
    <scope>NUCLEOTIDE SEQUENCE [LARGE SCALE GENOMIC DNA]</scope>
    <source>
        <tissue evidence="8">Leaf</tissue>
    </source>
</reference>
<dbReference type="GO" id="GO:0005524">
    <property type="term" value="F:ATP binding"/>
    <property type="evidence" value="ECO:0007669"/>
    <property type="project" value="InterPro"/>
</dbReference>
<feature type="region of interest" description="Disordered" evidence="5">
    <location>
        <begin position="379"/>
        <end position="401"/>
    </location>
</feature>
<proteinExistence type="inferred from homology"/>
<evidence type="ECO:0000256" key="2">
    <source>
        <dbReference type="ARBA" id="ARBA00022679"/>
    </source>
</evidence>
<dbReference type="Gene3D" id="1.10.510.10">
    <property type="entry name" value="Transferase(Phosphotransferase) domain 1"/>
    <property type="match status" value="1"/>
</dbReference>
<comment type="similarity">
    <text evidence="3">Belongs to the GST superfamily. Tau family.</text>
</comment>
<evidence type="ECO:0000259" key="6">
    <source>
        <dbReference type="PROSITE" id="PS50011"/>
    </source>
</evidence>
<dbReference type="SUPFAM" id="SSF50405">
    <property type="entry name" value="Actin-crosslinking proteins"/>
    <property type="match status" value="1"/>
</dbReference>
<dbReference type="InterPro" id="IPR007679">
    <property type="entry name" value="DUF569"/>
</dbReference>
<dbReference type="STRING" id="79200.A0A175YR88"/>
<dbReference type="Gene3D" id="1.20.1050.10">
    <property type="match status" value="1"/>
</dbReference>
<dbReference type="InterPro" id="IPR008999">
    <property type="entry name" value="Actin-crosslinking"/>
</dbReference>
<evidence type="ECO:0000256" key="3">
    <source>
        <dbReference type="ARBA" id="ARBA00025743"/>
    </source>
</evidence>
<dbReference type="AlphaFoldDB" id="A0A175YR88"/>
<dbReference type="Pfam" id="PF04601">
    <property type="entry name" value="DUF569"/>
    <property type="match status" value="2"/>
</dbReference>
<dbReference type="InterPro" id="IPR004045">
    <property type="entry name" value="Glutathione_S-Trfase_N"/>
</dbReference>
<sequence length="694" mass="77500">MVSKSGVTVVGAFFSPFVNRVQIALNLKSVEFDYIEETLSSKSDVLLRCNPICKTVPVLIHDDKSICESLVIVQYIDQVWTENGYCILPSDPYDRAVARFWAAFVDDKPERDGYHVKLRGFGGGYLRANGGTPPWRNGVTHDSPFAGGSTQNWILWSVEEVKITGESFDRMSSGEVLGLEGGGSPVSIISANNSPDFYSKKASLSLPLHNSSSTAMDIFQNAQAVRLRSHHEKYLTAEDDEESVSQDRDGSSKAAKWTVEFVPDSSHFIIRLKSCYNKYLTASNQPFLLGMTGRKVLQTLPRRLDSSVEWEPVRDGNNQVKLRTRYGQFLRANGGLPPWRNSVTHDVPHRSATQDWIYWQVDVVEIVVRSPTVQAAPERLIGRGDSSASAESSSHSGDRYDFSRQESIDSVVDVVMREEGRTIYYNVANDLGEVDEELEGFSILFKGNSVEELTRSLEEVTGLNDAIVCSRSPLNGRLYPLRLQLPPNNVTMNVVVLPASSKGGYGKVYGARLPNEKTFALKKLHRLEAEDPNFDRSFRNEVRVLSNIRHKNIVKLYDFCLHNRCMFLVYEYMENGSLFCALKDDAHAVELDWSKRVSIVKGFAHALSYMHHDCTPPIVHRDISSSNILLNSKMEAFVADFGASRFLDPDSSNQTMVAGTYGYIAPVTSYIEVSILDCAHSASGRSTRSSLVHP</sequence>
<evidence type="ECO:0000256" key="5">
    <source>
        <dbReference type="SAM" id="MobiDB-lite"/>
    </source>
</evidence>
<dbReference type="Gene3D" id="2.80.10.50">
    <property type="match status" value="1"/>
</dbReference>
<dbReference type="Pfam" id="PF22932">
    <property type="entry name" value="Ubiq_DUF_assoc"/>
    <property type="match status" value="1"/>
</dbReference>
<evidence type="ECO:0000256" key="4">
    <source>
        <dbReference type="ARBA" id="ARBA00047960"/>
    </source>
</evidence>
<dbReference type="GO" id="GO:0004364">
    <property type="term" value="F:glutathione transferase activity"/>
    <property type="evidence" value="ECO:0007669"/>
    <property type="project" value="UniProtKB-EC"/>
</dbReference>
<dbReference type="Pfam" id="PF02798">
    <property type="entry name" value="GST_N"/>
    <property type="match status" value="1"/>
</dbReference>
<dbReference type="PROSITE" id="PS50404">
    <property type="entry name" value="GST_NTER"/>
    <property type="match status" value="1"/>
</dbReference>
<dbReference type="CDD" id="cd23340">
    <property type="entry name" value="beta-trefoil_FSCN_ACP-like"/>
    <property type="match status" value="1"/>
</dbReference>
<feature type="domain" description="GST N-terminal" evidence="7">
    <location>
        <begin position="5"/>
        <end position="84"/>
    </location>
</feature>
<dbReference type="FunFam" id="2.80.10.50:FF:000067">
    <property type="entry name" value="BnaC05g19630D protein"/>
    <property type="match status" value="1"/>
</dbReference>
<dbReference type="CDD" id="cd03058">
    <property type="entry name" value="GST_N_Tau"/>
    <property type="match status" value="1"/>
</dbReference>
<comment type="caution">
    <text evidence="8">The sequence shown here is derived from an EMBL/GenBank/DDBJ whole genome shotgun (WGS) entry which is preliminary data.</text>
</comment>
<dbReference type="Gene3D" id="3.40.30.10">
    <property type="entry name" value="Glutaredoxin"/>
    <property type="match status" value="1"/>
</dbReference>
<comment type="catalytic activity">
    <reaction evidence="4">
        <text>RX + glutathione = an S-substituted glutathione + a halide anion + H(+)</text>
        <dbReference type="Rhea" id="RHEA:16437"/>
        <dbReference type="ChEBI" id="CHEBI:15378"/>
        <dbReference type="ChEBI" id="CHEBI:16042"/>
        <dbReference type="ChEBI" id="CHEBI:17792"/>
        <dbReference type="ChEBI" id="CHEBI:57925"/>
        <dbReference type="ChEBI" id="CHEBI:90779"/>
        <dbReference type="EC" id="2.5.1.18"/>
    </reaction>
</comment>
<protein>
    <recommendedName>
        <fullName evidence="1">glutathione transferase</fullName>
        <ecNumber evidence="1">2.5.1.18</ecNumber>
    </recommendedName>
</protein>
<keyword evidence="2" id="KW-0808">Transferase</keyword>
<evidence type="ECO:0000313" key="8">
    <source>
        <dbReference type="EMBL" id="KZM85993.1"/>
    </source>
</evidence>
<feature type="domain" description="Protein kinase" evidence="6">
    <location>
        <begin position="494"/>
        <end position="694"/>
    </location>
</feature>
<evidence type="ECO:0000259" key="7">
    <source>
        <dbReference type="PROSITE" id="PS50404"/>
    </source>
</evidence>